<feature type="domain" description="4Fe-4S ferredoxin-type" evidence="8">
    <location>
        <begin position="4"/>
        <end position="33"/>
    </location>
</feature>
<evidence type="ECO:0000313" key="9">
    <source>
        <dbReference type="EMBL" id="OBY10908.1"/>
    </source>
</evidence>
<organism evidence="9 10">
    <name type="scientific">Clostridium paraputrificum</name>
    <dbReference type="NCBI Taxonomy" id="29363"/>
    <lineage>
        <taxon>Bacteria</taxon>
        <taxon>Bacillati</taxon>
        <taxon>Bacillota</taxon>
        <taxon>Clostridia</taxon>
        <taxon>Eubacteriales</taxon>
        <taxon>Clostridiaceae</taxon>
        <taxon>Clostridium</taxon>
    </lineage>
</organism>
<sequence length="66" mass="7193">MLKKKAVVDKSYCVACGQCEKHCPLNAISIFKGLYAEVNLSKCIGCGKCERICPASIIEITNLEVN</sequence>
<evidence type="ECO:0000256" key="1">
    <source>
        <dbReference type="ARBA" id="ARBA00001966"/>
    </source>
</evidence>
<name>A0A1B8RQ28_9CLOT</name>
<dbReference type="PANTHER" id="PTHR24960:SF79">
    <property type="entry name" value="PHOTOSYSTEM I IRON-SULFUR CENTER"/>
    <property type="match status" value="1"/>
</dbReference>
<dbReference type="Proteomes" id="UP000092714">
    <property type="component" value="Unassembled WGS sequence"/>
</dbReference>
<keyword evidence="5" id="KW-0479">Metal-binding</keyword>
<dbReference type="PROSITE" id="PS00198">
    <property type="entry name" value="4FE4S_FER_1"/>
    <property type="match status" value="2"/>
</dbReference>
<evidence type="ECO:0000256" key="7">
    <source>
        <dbReference type="ARBA" id="ARBA00023014"/>
    </source>
</evidence>
<evidence type="ECO:0000256" key="4">
    <source>
        <dbReference type="ARBA" id="ARBA00022485"/>
    </source>
</evidence>
<evidence type="ECO:0000259" key="8">
    <source>
        <dbReference type="PROSITE" id="PS51379"/>
    </source>
</evidence>
<evidence type="ECO:0000256" key="5">
    <source>
        <dbReference type="ARBA" id="ARBA00022723"/>
    </source>
</evidence>
<dbReference type="EMBL" id="MAPZ01000019">
    <property type="protein sequence ID" value="OBY10908.1"/>
    <property type="molecule type" value="Genomic_DNA"/>
</dbReference>
<dbReference type="Gene3D" id="3.30.70.3270">
    <property type="match status" value="1"/>
</dbReference>
<evidence type="ECO:0000256" key="6">
    <source>
        <dbReference type="ARBA" id="ARBA00023004"/>
    </source>
</evidence>
<proteinExistence type="predicted"/>
<reference evidence="9 10" key="1">
    <citation type="submission" date="2016-06" db="EMBL/GenBank/DDBJ databases">
        <authorList>
            <person name="Kjaerup R.B."/>
            <person name="Dalgaard T.S."/>
            <person name="Juul-Madsen H.R."/>
        </authorList>
    </citation>
    <scope>NUCLEOTIDE SEQUENCE [LARGE SCALE GENOMIC DNA]</scope>
    <source>
        <strain evidence="9 10">373-A1</strain>
    </source>
</reference>
<dbReference type="OrthoDB" id="9810688at2"/>
<dbReference type="RefSeq" id="WP_027096995.1">
    <property type="nucleotide sequence ID" value="NZ_CABHIH010000002.1"/>
</dbReference>
<dbReference type="PROSITE" id="PS51379">
    <property type="entry name" value="4FE4S_FER_2"/>
    <property type="match status" value="2"/>
</dbReference>
<dbReference type="SUPFAM" id="SSF54862">
    <property type="entry name" value="4Fe-4S ferredoxins"/>
    <property type="match status" value="1"/>
</dbReference>
<evidence type="ECO:0000256" key="2">
    <source>
        <dbReference type="ARBA" id="ARBA00003532"/>
    </source>
</evidence>
<dbReference type="PANTHER" id="PTHR24960">
    <property type="entry name" value="PHOTOSYSTEM I IRON-SULFUR CENTER-RELATED"/>
    <property type="match status" value="1"/>
</dbReference>
<dbReference type="InterPro" id="IPR050157">
    <property type="entry name" value="PSI_iron-sulfur_center"/>
</dbReference>
<evidence type="ECO:0000313" key="10">
    <source>
        <dbReference type="Proteomes" id="UP000092714"/>
    </source>
</evidence>
<dbReference type="InterPro" id="IPR017900">
    <property type="entry name" value="4Fe4S_Fe_S_CS"/>
</dbReference>
<accession>A0A1B8RQ28</accession>
<gene>
    <name evidence="9" type="ORF">CP373A1_10465</name>
</gene>
<dbReference type="AlphaFoldDB" id="A0A1B8RQ28"/>
<comment type="caution">
    <text evidence="9">The sequence shown here is derived from an EMBL/GenBank/DDBJ whole genome shotgun (WGS) entry which is preliminary data.</text>
</comment>
<keyword evidence="10" id="KW-1185">Reference proteome</keyword>
<dbReference type="Gene3D" id="3.30.70.20">
    <property type="match status" value="1"/>
</dbReference>
<comment type="cofactor">
    <cofactor evidence="1">
        <name>[4Fe-4S] cluster</name>
        <dbReference type="ChEBI" id="CHEBI:49883"/>
    </cofactor>
</comment>
<dbReference type="InterPro" id="IPR017896">
    <property type="entry name" value="4Fe4S_Fe-S-bd"/>
</dbReference>
<protein>
    <recommendedName>
        <fullName evidence="3">Ferredoxin</fullName>
    </recommendedName>
</protein>
<keyword evidence="7" id="KW-0411">Iron-sulfur</keyword>
<dbReference type="eggNOG" id="COG1245">
    <property type="taxonomic scope" value="Bacteria"/>
</dbReference>
<dbReference type="GeneID" id="42774831"/>
<comment type="function">
    <text evidence="2">Ferredoxins are iron-sulfur proteins that transfer electrons in a wide variety of metabolic reactions.</text>
</comment>
<dbReference type="GO" id="GO:0051539">
    <property type="term" value="F:4 iron, 4 sulfur cluster binding"/>
    <property type="evidence" value="ECO:0007669"/>
    <property type="project" value="UniProtKB-KW"/>
</dbReference>
<evidence type="ECO:0000256" key="3">
    <source>
        <dbReference type="ARBA" id="ARBA00013529"/>
    </source>
</evidence>
<keyword evidence="6" id="KW-0408">Iron</keyword>
<dbReference type="GO" id="GO:0046872">
    <property type="term" value="F:metal ion binding"/>
    <property type="evidence" value="ECO:0007669"/>
    <property type="project" value="UniProtKB-KW"/>
</dbReference>
<dbReference type="Pfam" id="PF14697">
    <property type="entry name" value="Fer4_21"/>
    <property type="match status" value="1"/>
</dbReference>
<keyword evidence="4" id="KW-0004">4Fe-4S</keyword>
<feature type="domain" description="4Fe-4S ferredoxin-type" evidence="8">
    <location>
        <begin position="34"/>
        <end position="63"/>
    </location>
</feature>